<evidence type="ECO:0000256" key="2">
    <source>
        <dbReference type="SAM" id="SignalP"/>
    </source>
</evidence>
<dbReference type="STRING" id="131310.A0A0N4Z7D4"/>
<proteinExistence type="predicted"/>
<organism evidence="4 5">
    <name type="scientific">Parastrongyloides trichosuri</name>
    <name type="common">Possum-specific nematode worm</name>
    <dbReference type="NCBI Taxonomy" id="131310"/>
    <lineage>
        <taxon>Eukaryota</taxon>
        <taxon>Metazoa</taxon>
        <taxon>Ecdysozoa</taxon>
        <taxon>Nematoda</taxon>
        <taxon>Chromadorea</taxon>
        <taxon>Rhabditida</taxon>
        <taxon>Tylenchina</taxon>
        <taxon>Panagrolaimomorpha</taxon>
        <taxon>Strongyloidoidea</taxon>
        <taxon>Strongyloididae</taxon>
        <taxon>Parastrongyloides</taxon>
    </lineage>
</organism>
<dbReference type="InterPro" id="IPR040282">
    <property type="entry name" value="Mig-18-like"/>
</dbReference>
<keyword evidence="4" id="KW-1185">Reference proteome</keyword>
<dbReference type="WBParaSite" id="PTRK_0000308500.1">
    <property type="protein sequence ID" value="PTRK_0000308500.1"/>
    <property type="gene ID" value="PTRK_0000308500"/>
</dbReference>
<accession>A0A0N4Z7D4</accession>
<dbReference type="AlphaFoldDB" id="A0A0N4Z7D4"/>
<keyword evidence="1" id="KW-0175">Coiled coil</keyword>
<evidence type="ECO:0000259" key="3">
    <source>
        <dbReference type="Pfam" id="PF23003"/>
    </source>
</evidence>
<evidence type="ECO:0000313" key="5">
    <source>
        <dbReference type="WBParaSite" id="PTRK_0000308500.1"/>
    </source>
</evidence>
<dbReference type="Pfam" id="PF23003">
    <property type="entry name" value="Fn1_2"/>
    <property type="match status" value="2"/>
</dbReference>
<dbReference type="PANTHER" id="PTHR35572:SF6">
    <property type="entry name" value="IG-LIKE DOMAIN-CONTAINING PROTEIN"/>
    <property type="match status" value="1"/>
</dbReference>
<keyword evidence="2" id="KW-0732">Signal</keyword>
<feature type="signal peptide" evidence="2">
    <location>
        <begin position="1"/>
        <end position="22"/>
    </location>
</feature>
<feature type="domain" description="Abnormal cell migration protein 18-like fibronectin type I" evidence="3">
    <location>
        <begin position="218"/>
        <end position="282"/>
    </location>
</feature>
<sequence>MIDIKNIIFILILTISIGKIKSEEAILQADRITADALLTSTLNLTEHIESPSKTLPLSVKNGRSLKSCLGEDGIVRRDGEEFIPRGKKFWHSCINGKLKIVACRGSFKSGRAKIPLDSTIYISGFWYKCIDREDGKVEYQEEPSCELGNRHYHDGDFINTGGFRMICTTSGHAILGCYYQNDDGTKVAMNPGDRITHNGIIYYCKQVKNKFFFHTLDTGCRKDDKLYVNDEIWVKGNIVYKCEYGLINIVACQTEDGTRISVGNRLIQDKYTLHTCTRENNKIVRYTMSTCGKVNFPPCEPTAIEPPQIKMETGDLKTLNRHKEQLKDKLNLHSSDMRLIDTSGLRFLKSALIPGK</sequence>
<name>A0A0N4Z7D4_PARTI</name>
<reference evidence="5" key="1">
    <citation type="submission" date="2017-02" db="UniProtKB">
        <authorList>
            <consortium name="WormBaseParasite"/>
        </authorList>
    </citation>
    <scope>IDENTIFICATION</scope>
</reference>
<feature type="coiled-coil region" evidence="1">
    <location>
        <begin position="309"/>
        <end position="336"/>
    </location>
</feature>
<evidence type="ECO:0000313" key="4">
    <source>
        <dbReference type="Proteomes" id="UP000038045"/>
    </source>
</evidence>
<feature type="domain" description="Abnormal cell migration protein 18-like fibronectin type I" evidence="3">
    <location>
        <begin position="149"/>
        <end position="210"/>
    </location>
</feature>
<dbReference type="PANTHER" id="PTHR35572">
    <property type="entry name" value="PROTEIN CBG04538-RELATED"/>
    <property type="match status" value="1"/>
</dbReference>
<dbReference type="Proteomes" id="UP000038045">
    <property type="component" value="Unplaced"/>
</dbReference>
<protein>
    <submittedName>
        <fullName evidence="5">DUF3421 domain-containing protein</fullName>
    </submittedName>
</protein>
<feature type="chain" id="PRO_5005891231" evidence="2">
    <location>
        <begin position="23"/>
        <end position="356"/>
    </location>
</feature>
<evidence type="ECO:0000256" key="1">
    <source>
        <dbReference type="SAM" id="Coils"/>
    </source>
</evidence>
<dbReference type="InterPro" id="IPR055119">
    <property type="entry name" value="Mig18_Fn1"/>
</dbReference>